<feature type="compositionally biased region" description="Polar residues" evidence="1">
    <location>
        <begin position="339"/>
        <end position="352"/>
    </location>
</feature>
<feature type="region of interest" description="Disordered" evidence="1">
    <location>
        <begin position="210"/>
        <end position="237"/>
    </location>
</feature>
<dbReference type="Proteomes" id="UP001159363">
    <property type="component" value="Chromosome 1"/>
</dbReference>
<organism evidence="2 3">
    <name type="scientific">Dryococelus australis</name>
    <dbReference type="NCBI Taxonomy" id="614101"/>
    <lineage>
        <taxon>Eukaryota</taxon>
        <taxon>Metazoa</taxon>
        <taxon>Ecdysozoa</taxon>
        <taxon>Arthropoda</taxon>
        <taxon>Hexapoda</taxon>
        <taxon>Insecta</taxon>
        <taxon>Pterygota</taxon>
        <taxon>Neoptera</taxon>
        <taxon>Polyneoptera</taxon>
        <taxon>Phasmatodea</taxon>
        <taxon>Verophasmatodea</taxon>
        <taxon>Anareolatae</taxon>
        <taxon>Phasmatidae</taxon>
        <taxon>Eurycanthinae</taxon>
        <taxon>Dryococelus</taxon>
    </lineage>
</organism>
<feature type="region of interest" description="Disordered" evidence="1">
    <location>
        <begin position="333"/>
        <end position="352"/>
    </location>
</feature>
<name>A0ABQ9IF02_9NEOP</name>
<evidence type="ECO:0000313" key="2">
    <source>
        <dbReference type="EMBL" id="KAJ8895232.1"/>
    </source>
</evidence>
<gene>
    <name evidence="2" type="ORF">PR048_000557</name>
</gene>
<proteinExistence type="predicted"/>
<reference evidence="2 3" key="1">
    <citation type="submission" date="2023-02" db="EMBL/GenBank/DDBJ databases">
        <title>LHISI_Scaffold_Assembly.</title>
        <authorList>
            <person name="Stuart O.P."/>
            <person name="Cleave R."/>
            <person name="Magrath M.J.L."/>
            <person name="Mikheyev A.S."/>
        </authorList>
    </citation>
    <scope>NUCLEOTIDE SEQUENCE [LARGE SCALE GENOMIC DNA]</scope>
    <source>
        <strain evidence="2">Daus_M_001</strain>
        <tissue evidence="2">Leg muscle</tissue>
    </source>
</reference>
<dbReference type="EMBL" id="JARBHB010000001">
    <property type="protein sequence ID" value="KAJ8895232.1"/>
    <property type="molecule type" value="Genomic_DNA"/>
</dbReference>
<comment type="caution">
    <text evidence="2">The sequence shown here is derived from an EMBL/GenBank/DDBJ whole genome shotgun (WGS) entry which is preliminary data.</text>
</comment>
<keyword evidence="3" id="KW-1185">Reference proteome</keyword>
<sequence>MFQPREHLRLSPQQAKFRHNPRTIFPSKRWGPRWISGQSTQLPPRRTGLNSGGVAPRIFTCGTMSLVSGFSGGSPVSPPLHSGAAPYSTRATLIGSQDLDVKSGPNLFTPLSPSDVAAFAFRSFRPRRSAGRGGEAASRGDRHTVPFDNVKAGWRQQLQLAPSGDSLVISAPAAMLPSRRRSLLASLVGEPRASLLLRIWSGAGIKGRGKREIPEKTRRPTASSGTIPTCENPVTRPRIEPGSPWWEASRLTAQPQWPQEGMSNWPKGRGEKEEEIARSLEIVLCELNYRFSPLSEQRTREDEPFILINYTMSSNTGFTMARHDSRDTKLFNNRHESVSPRQNRSPESTTQEDSLLLFVVSGRAVELSATMSNSRDEVPSTGLLLLALYSGRLQELMHRPSSFTRFAYTMTKITKSEQLDPGSTETTHAARLLHNTITTVSLGDIISIQPSVMSVVKSIYLLPFRHFSLFVLL</sequence>
<feature type="compositionally biased region" description="Polar residues" evidence="1">
    <location>
        <begin position="220"/>
        <end position="229"/>
    </location>
</feature>
<evidence type="ECO:0000256" key="1">
    <source>
        <dbReference type="SAM" id="MobiDB-lite"/>
    </source>
</evidence>
<accession>A0ABQ9IF02</accession>
<protein>
    <submittedName>
        <fullName evidence="2">Uncharacterized protein</fullName>
    </submittedName>
</protein>
<evidence type="ECO:0000313" key="3">
    <source>
        <dbReference type="Proteomes" id="UP001159363"/>
    </source>
</evidence>